<reference evidence="2 3" key="1">
    <citation type="submission" date="2016-10" db="EMBL/GenBank/DDBJ databases">
        <authorList>
            <person name="de Groot N.N."/>
        </authorList>
    </citation>
    <scope>NUCLEOTIDE SEQUENCE [LARGE SCALE GENOMIC DNA]</scope>
    <source>
        <strain evidence="2 3">CGMCC 1.10210</strain>
    </source>
</reference>
<feature type="domain" description="Metallo-beta-lactamase" evidence="1">
    <location>
        <begin position="37"/>
        <end position="102"/>
    </location>
</feature>
<protein>
    <submittedName>
        <fullName evidence="2">Metallo-beta-lactamase superfamily protein</fullName>
    </submittedName>
</protein>
<dbReference type="PANTHER" id="PTHR30619:SF1">
    <property type="entry name" value="RECOMBINATION PROTEIN 2"/>
    <property type="match status" value="1"/>
</dbReference>
<evidence type="ECO:0000313" key="2">
    <source>
        <dbReference type="EMBL" id="SFC50931.1"/>
    </source>
</evidence>
<dbReference type="RefSeq" id="WP_074797398.1">
    <property type="nucleotide sequence ID" value="NZ_FOMB01000006.1"/>
</dbReference>
<dbReference type="AlphaFoldDB" id="A0A1I1JRU0"/>
<organism evidence="2 3">
    <name type="scientific">Devosia psychrophila</name>
    <dbReference type="NCBI Taxonomy" id="728005"/>
    <lineage>
        <taxon>Bacteria</taxon>
        <taxon>Pseudomonadati</taxon>
        <taxon>Pseudomonadota</taxon>
        <taxon>Alphaproteobacteria</taxon>
        <taxon>Hyphomicrobiales</taxon>
        <taxon>Devosiaceae</taxon>
        <taxon>Devosia</taxon>
    </lineage>
</organism>
<dbReference type="InterPro" id="IPR052159">
    <property type="entry name" value="Competence_DNA_uptake"/>
</dbReference>
<dbReference type="OrthoDB" id="292594at2"/>
<name>A0A1I1JRU0_9HYPH</name>
<dbReference type="InterPro" id="IPR001279">
    <property type="entry name" value="Metallo-B-lactamas"/>
</dbReference>
<accession>A0A1I1JRU0</accession>
<dbReference type="Proteomes" id="UP000182258">
    <property type="component" value="Unassembled WGS sequence"/>
</dbReference>
<dbReference type="InterPro" id="IPR036866">
    <property type="entry name" value="RibonucZ/Hydroxyglut_hydro"/>
</dbReference>
<dbReference type="EMBL" id="FOMB01000006">
    <property type="protein sequence ID" value="SFC50931.1"/>
    <property type="molecule type" value="Genomic_DNA"/>
</dbReference>
<evidence type="ECO:0000259" key="1">
    <source>
        <dbReference type="Pfam" id="PF00753"/>
    </source>
</evidence>
<proteinExistence type="predicted"/>
<gene>
    <name evidence="2" type="ORF">SAMN04488059_10654</name>
</gene>
<dbReference type="SUPFAM" id="SSF56281">
    <property type="entry name" value="Metallo-hydrolase/oxidoreductase"/>
    <property type="match status" value="1"/>
</dbReference>
<evidence type="ECO:0000313" key="3">
    <source>
        <dbReference type="Proteomes" id="UP000182258"/>
    </source>
</evidence>
<dbReference type="Pfam" id="PF00753">
    <property type="entry name" value="Lactamase_B"/>
    <property type="match status" value="1"/>
</dbReference>
<dbReference type="PANTHER" id="PTHR30619">
    <property type="entry name" value="DNA INTERNALIZATION/COMPETENCE PROTEIN COMEC/REC2"/>
    <property type="match status" value="1"/>
</dbReference>
<dbReference type="STRING" id="728005.SAMN04488059_10654"/>
<sequence>MPTLFDGSEYLTGPRADEFELVLFGPGYGEAVAAHIGDGKWVLIDSCRFPQRTEPASLQYLEDISAAPDDVVAVIATHWDNDHINGLSSIVRRCENAKFCMSGALGRDEFIAYVKAYNEPFPGKNKSGVEEIAEVLNELGNSKRTVRRVDQSTRIFSPEDIAMSHCRNFELWSLSPAQFEVDNFLMWAAGQFPDAASVETRRVAVRRLNNDLSVALHLTVGGVVVLLGADLEEEGNPETGWSAALTASGRPRSKANLFKIPHHGSVTAHHEKVWDGMLEPSPLSIIAPWTIGSAMLPTADDVVRIQNHTPHLYVSAAIAGSRPKPRSATVEKMIKAAARSLVSARRSPGMIRVRSPINSPAVFKVELFGSAASL</sequence>
<dbReference type="Gene3D" id="3.60.15.10">
    <property type="entry name" value="Ribonuclease Z/Hydroxyacylglutathione hydrolase-like"/>
    <property type="match status" value="1"/>
</dbReference>